<keyword evidence="1" id="KW-1134">Transmembrane beta strand</keyword>
<name>D7GKD9_ECOLX</name>
<dbReference type="Gene3D" id="2.40.160.50">
    <property type="entry name" value="membrane protein fhac: a member of the omp85/tpsb transporter family"/>
    <property type="match status" value="1"/>
</dbReference>
<dbReference type="GO" id="GO:0046819">
    <property type="term" value="P:protein secretion by the type V secretion system"/>
    <property type="evidence" value="ECO:0007669"/>
    <property type="project" value="TreeGrafter"/>
</dbReference>
<dbReference type="RefSeq" id="WP_001393122.1">
    <property type="nucleotide sequence ID" value="NC_014232.1"/>
</dbReference>
<dbReference type="PANTHER" id="PTHR34597">
    <property type="entry name" value="SLR1661 PROTEIN"/>
    <property type="match status" value="1"/>
</dbReference>
<dbReference type="Pfam" id="PF08479">
    <property type="entry name" value="POTRA_2"/>
    <property type="match status" value="1"/>
</dbReference>
<evidence type="ECO:0000313" key="6">
    <source>
        <dbReference type="EMBL" id="CBL93370.1"/>
    </source>
</evidence>
<evidence type="ECO:0000256" key="1">
    <source>
        <dbReference type="ARBA" id="ARBA00022452"/>
    </source>
</evidence>
<dbReference type="InterPro" id="IPR005565">
    <property type="entry name" value="Hemolysn_activator_HlyB_C"/>
</dbReference>
<dbReference type="InterPro" id="IPR013686">
    <property type="entry name" value="Polypept-transport_assoc_ShlB"/>
</dbReference>
<gene>
    <name evidence="6" type="primary">enfA</name>
    <name evidence="6" type="ORF">ETEC1392/75_p1018_131</name>
</gene>
<dbReference type="AlphaFoldDB" id="D7GKD9"/>
<dbReference type="EMBL" id="FN822745">
    <property type="protein sequence ID" value="CBL93370.1"/>
    <property type="molecule type" value="Genomic_DNA"/>
</dbReference>
<keyword evidence="3" id="KW-0998">Cell outer membrane</keyword>
<dbReference type="GO" id="GO:0008320">
    <property type="term" value="F:protein transmembrane transporter activity"/>
    <property type="evidence" value="ECO:0007669"/>
    <property type="project" value="TreeGrafter"/>
</dbReference>
<geneLocation type="plasmid" evidence="6">
    <name>p1081</name>
</geneLocation>
<evidence type="ECO:0000256" key="2">
    <source>
        <dbReference type="ARBA" id="ARBA00022692"/>
    </source>
</evidence>
<dbReference type="PANTHER" id="PTHR34597:SF1">
    <property type="entry name" value="HEME_HEMOPEXIN TRANSPORTER PROTEIN HUXB"/>
    <property type="match status" value="1"/>
</dbReference>
<evidence type="ECO:0000259" key="4">
    <source>
        <dbReference type="Pfam" id="PF03865"/>
    </source>
</evidence>
<feature type="domain" description="Haemolysin activator HlyB C-terminal" evidence="4">
    <location>
        <begin position="234"/>
        <end position="543"/>
    </location>
</feature>
<evidence type="ECO:0000256" key="3">
    <source>
        <dbReference type="ARBA" id="ARBA00023237"/>
    </source>
</evidence>
<dbReference type="Pfam" id="PF03865">
    <property type="entry name" value="ShlB"/>
    <property type="match status" value="1"/>
</dbReference>
<organism evidence="6">
    <name type="scientific">Escherichia coli ETEC 1392/75</name>
    <dbReference type="NCBI Taxonomy" id="762608"/>
    <lineage>
        <taxon>Bacteria</taxon>
        <taxon>Pseudomonadati</taxon>
        <taxon>Pseudomonadota</taxon>
        <taxon>Gammaproteobacteria</taxon>
        <taxon>Enterobacterales</taxon>
        <taxon>Enterobacteriaceae</taxon>
        <taxon>Escherichia</taxon>
    </lineage>
</organism>
<dbReference type="InterPro" id="IPR051544">
    <property type="entry name" value="TPS_OM_transporter"/>
</dbReference>
<dbReference type="Gene3D" id="3.10.20.310">
    <property type="entry name" value="membrane protein fhac"/>
    <property type="match status" value="1"/>
</dbReference>
<proteinExistence type="predicted"/>
<protein>
    <submittedName>
        <fullName evidence="6">Afimbrial adhesin enf</fullName>
    </submittedName>
</protein>
<reference evidence="6" key="2">
    <citation type="submission" date="2010-04" db="EMBL/GenBank/DDBJ databases">
        <authorList>
            <person name="Aslett M.A."/>
        </authorList>
    </citation>
    <scope>NUCLEOTIDE SEQUENCE</scope>
    <source>
        <strain evidence="6">ETEC 1392/75</strain>
        <plasmid evidence="6">p1081</plasmid>
    </source>
</reference>
<accession>D7GKD9</accession>
<dbReference type="GO" id="GO:0098046">
    <property type="term" value="C:type V protein secretion system complex"/>
    <property type="evidence" value="ECO:0007669"/>
    <property type="project" value="TreeGrafter"/>
</dbReference>
<evidence type="ECO:0000259" key="5">
    <source>
        <dbReference type="Pfam" id="PF08479"/>
    </source>
</evidence>
<sequence length="603" mass="64188">MVVKFMSEPFFRLRGLSAARLQMLEHGRLSVPAAVLSVCLPLSVQAAPVLQNAGSLGNQLRQEESRSVHIPELAAPDVASSAETAQPFRDASSERVILKHIRLSGAPSSLSVPVEPVLRACIGRPLSFADLRSLSAELTALYRDAGLMAARVIISRQVIRDGELNLTVLPGTADRATVSNTAPVRDDFLTSMVSATTPEGQPVLRKQAERLSLLLNEIPGVEASISLSPGKKSGTTAVVTDVRPGRRAGGYVGLDNQGSQSTGRSRVLGGAYVNSLLGTGDQLRIDGAVGYEHGGLVNGRLDYSMLVSGYGTREGVAYSRLDYQYDFMQERFLGYSDDWELYVSHPLVRTGTAQVNLRASVGQSFLTDKYPQKFSLSSGREGKKTATTGTLGVAGSMATVPGGVTGASVDLTVGRMLYQDDTSRFWSGSDVRGTDSHFFTFNYQLQHDQQIYGPLQASVRLSGQETSRNLDASRKFLLGGPSAVRAYDVGAGAVDRGVVATAEVKSTWSLPAGTRVGKSPFVSVGAFYDHGNGQQNRDNATKTGLLLTDKNEVNLGGGGLFATVGDPGNYAATVTWARASSGKDPVSGTRADNRVWLSALKTF</sequence>
<keyword evidence="2" id="KW-0812">Transmembrane</keyword>
<keyword evidence="1" id="KW-0472">Membrane</keyword>
<reference evidence="6" key="1">
    <citation type="journal article" date="2010" name="J. Bacteriol.">
        <title>A commensal gone bad: complete genome sequence of the prototypical enterotoxigenic Escherichia coli strain H10407.</title>
        <authorList>
            <person name="Crossman L.C."/>
            <person name="Chaudhuri R.R."/>
            <person name="Beatson S.A."/>
            <person name="Wells T.J."/>
            <person name="Desvaux M."/>
            <person name="Cunningham A.F."/>
            <person name="Petty N.K."/>
            <person name="Mahon V."/>
            <person name="Brinkley C."/>
            <person name="Hobman J.L."/>
            <person name="Savarino S.J."/>
            <person name="Turner S.M."/>
            <person name="Pallen M.J."/>
            <person name="Penn C.W."/>
            <person name="Parkhill J."/>
            <person name="Turner A.K."/>
            <person name="Johnson T.J."/>
            <person name="Thomson N.R."/>
            <person name="Smith S.G."/>
            <person name="Henderson I.R."/>
        </authorList>
    </citation>
    <scope>NUCLEOTIDE SEQUENCE [LARGE SCALE GENOMIC DNA]</scope>
    <source>
        <strain evidence="6">ETEC 1392/75</strain>
        <plasmid evidence="6">p1081</plasmid>
    </source>
</reference>
<feature type="domain" description="Polypeptide-transport-associated ShlB-type" evidence="5">
    <location>
        <begin position="98"/>
        <end position="171"/>
    </location>
</feature>
<keyword evidence="6" id="KW-0614">Plasmid</keyword>